<accession>A0A0S2SMR2</accession>
<dbReference type="InterPro" id="IPR029032">
    <property type="entry name" value="AhpD-like"/>
</dbReference>
<dbReference type="PANTHER" id="PTHR35446">
    <property type="entry name" value="SI:CH211-175M2.5"/>
    <property type="match status" value="1"/>
</dbReference>
<dbReference type="PATRIC" id="fig|652.5.peg.4311"/>
<evidence type="ECO:0000313" key="3">
    <source>
        <dbReference type="Proteomes" id="UP000058114"/>
    </source>
</evidence>
<proteinExistence type="predicted"/>
<dbReference type="Proteomes" id="UP000058114">
    <property type="component" value="Chromosome"/>
</dbReference>
<reference evidence="3" key="1">
    <citation type="submission" date="2015-10" db="EMBL/GenBank/DDBJ databases">
        <title>Complete Genome Sequence of Aeromonas schubertii strain WL1483.</title>
        <authorList>
            <person name="Liu L."/>
        </authorList>
    </citation>
    <scope>NUCLEOTIDE SEQUENCE [LARGE SCALE GENOMIC DNA]</scope>
    <source>
        <strain evidence="3">WL1483</strain>
    </source>
</reference>
<feature type="domain" description="Carboxymuconolactone decarboxylase-like" evidence="1">
    <location>
        <begin position="39"/>
        <end position="104"/>
    </location>
</feature>
<dbReference type="RefSeq" id="WP_060588065.1">
    <property type="nucleotide sequence ID" value="NZ_CP013067.1"/>
</dbReference>
<keyword evidence="2" id="KW-0575">Peroxidase</keyword>
<gene>
    <name evidence="2" type="ORF">WL1483_3395</name>
</gene>
<evidence type="ECO:0000313" key="2">
    <source>
        <dbReference type="EMBL" id="ALP42814.1"/>
    </source>
</evidence>
<keyword evidence="2" id="KW-0560">Oxidoreductase</keyword>
<dbReference type="EMBL" id="CP013067">
    <property type="protein sequence ID" value="ALP42814.1"/>
    <property type="molecule type" value="Genomic_DNA"/>
</dbReference>
<dbReference type="PANTHER" id="PTHR35446:SF3">
    <property type="entry name" value="CMD DOMAIN-CONTAINING PROTEIN"/>
    <property type="match status" value="1"/>
</dbReference>
<dbReference type="Pfam" id="PF02627">
    <property type="entry name" value="CMD"/>
    <property type="match status" value="1"/>
</dbReference>
<dbReference type="SUPFAM" id="SSF69118">
    <property type="entry name" value="AhpD-like"/>
    <property type="match status" value="1"/>
</dbReference>
<dbReference type="GO" id="GO:0051920">
    <property type="term" value="F:peroxiredoxin activity"/>
    <property type="evidence" value="ECO:0007669"/>
    <property type="project" value="InterPro"/>
</dbReference>
<name>A0A0S2SMR2_9GAMM</name>
<dbReference type="InterPro" id="IPR003779">
    <property type="entry name" value="CMD-like"/>
</dbReference>
<dbReference type="Gene3D" id="1.20.1290.10">
    <property type="entry name" value="AhpD-like"/>
    <property type="match status" value="1"/>
</dbReference>
<dbReference type="InterPro" id="IPR004675">
    <property type="entry name" value="AhpD_core"/>
</dbReference>
<organism evidence="2 3">
    <name type="scientific">Aeromonas schubertii</name>
    <dbReference type="NCBI Taxonomy" id="652"/>
    <lineage>
        <taxon>Bacteria</taxon>
        <taxon>Pseudomonadati</taxon>
        <taxon>Pseudomonadota</taxon>
        <taxon>Gammaproteobacteria</taxon>
        <taxon>Aeromonadales</taxon>
        <taxon>Aeromonadaceae</taxon>
        <taxon>Aeromonas</taxon>
    </lineage>
</organism>
<protein>
    <submittedName>
        <fullName evidence="2">Alkylhydroperoxidase</fullName>
    </submittedName>
</protein>
<evidence type="ECO:0000259" key="1">
    <source>
        <dbReference type="Pfam" id="PF02627"/>
    </source>
</evidence>
<dbReference type="AlphaFoldDB" id="A0A0S2SMR2"/>
<sequence length="177" mass="19090">MTRIAPVQQPDGRAATTLDALRRQLGMVPNLYATLAHSPTLLDAYLAFADALSKGQLTPRQREQLALAIGQANRCQYCLSAHTLIAGKLGLTQDEIRRARLGLADDARDQALLQLAIALVIQRGELSDKQLAEAREAGVDDPLLLEVLGQVTLNTLTNYGNHLAGTEVDFPAVDLTP</sequence>
<reference evidence="2 3" key="2">
    <citation type="journal article" date="2016" name="Genome Announc.">
        <title>Complete Genome Sequence of the Highly Virulent Aeromonas schubertii Strain WL1483, Isolated from Diseased Snakehead Fish (Channa argus) in China.</title>
        <authorList>
            <person name="Liu L."/>
            <person name="Li N."/>
            <person name="Zhang D."/>
            <person name="Fu X."/>
            <person name="Shi C."/>
            <person name="Lin Q."/>
            <person name="Hao G."/>
        </authorList>
    </citation>
    <scope>NUCLEOTIDE SEQUENCE [LARGE SCALE GENOMIC DNA]</scope>
    <source>
        <strain evidence="2 3">WL1483</strain>
    </source>
</reference>
<dbReference type="NCBIfam" id="TIGR00778">
    <property type="entry name" value="ahpD_dom"/>
    <property type="match status" value="1"/>
</dbReference>
<dbReference type="KEGG" id="asr:WL1483_3395"/>